<evidence type="ECO:0008006" key="3">
    <source>
        <dbReference type="Google" id="ProtNLM"/>
    </source>
</evidence>
<reference evidence="1" key="2">
    <citation type="submission" date="2020-09" db="EMBL/GenBank/DDBJ databases">
        <authorList>
            <person name="Sun Q."/>
            <person name="Zhou Y."/>
        </authorList>
    </citation>
    <scope>NUCLEOTIDE SEQUENCE</scope>
    <source>
        <strain evidence="1">CGMCC 4.7679</strain>
    </source>
</reference>
<keyword evidence="2" id="KW-1185">Reference proteome</keyword>
<dbReference type="InterPro" id="IPR021074">
    <property type="entry name" value="Formate_DH_dsu"/>
</dbReference>
<evidence type="ECO:0000313" key="2">
    <source>
        <dbReference type="Proteomes" id="UP000658656"/>
    </source>
</evidence>
<comment type="caution">
    <text evidence="1">The sequence shown here is derived from an EMBL/GenBank/DDBJ whole genome shotgun (WGS) entry which is preliminary data.</text>
</comment>
<dbReference type="Pfam" id="PF11390">
    <property type="entry name" value="FdsD"/>
    <property type="match status" value="1"/>
</dbReference>
<reference evidence="1" key="1">
    <citation type="journal article" date="2014" name="Int. J. Syst. Evol. Microbiol.">
        <title>Complete genome sequence of Corynebacterium casei LMG S-19264T (=DSM 44701T), isolated from a smear-ripened cheese.</title>
        <authorList>
            <consortium name="US DOE Joint Genome Institute (JGI-PGF)"/>
            <person name="Walter F."/>
            <person name="Albersmeier A."/>
            <person name="Kalinowski J."/>
            <person name="Ruckert C."/>
        </authorList>
    </citation>
    <scope>NUCLEOTIDE SEQUENCE</scope>
    <source>
        <strain evidence="1">CGMCC 4.7679</strain>
    </source>
</reference>
<dbReference type="AlphaFoldDB" id="A0A8H9M6X9"/>
<organism evidence="1 2">
    <name type="scientific">Amycolatopsis bartoniae</name>
    <dbReference type="NCBI Taxonomy" id="941986"/>
    <lineage>
        <taxon>Bacteria</taxon>
        <taxon>Bacillati</taxon>
        <taxon>Actinomycetota</taxon>
        <taxon>Actinomycetes</taxon>
        <taxon>Pseudonocardiales</taxon>
        <taxon>Pseudonocardiaceae</taxon>
        <taxon>Amycolatopsis</taxon>
    </lineage>
</organism>
<dbReference type="RefSeq" id="WP_145933012.1">
    <property type="nucleotide sequence ID" value="NZ_BNAV01000007.1"/>
</dbReference>
<dbReference type="Proteomes" id="UP000658656">
    <property type="component" value="Unassembled WGS sequence"/>
</dbReference>
<proteinExistence type="predicted"/>
<gene>
    <name evidence="1" type="ORF">GCM10017566_48800</name>
</gene>
<protein>
    <recommendedName>
        <fullName evidence="3">Formate dehydrogenase subunit delta</fullName>
    </recommendedName>
</protein>
<accession>A0A8H9M6X9</accession>
<dbReference type="EMBL" id="BNAV01000007">
    <property type="protein sequence ID" value="GHF69138.1"/>
    <property type="molecule type" value="Genomic_DNA"/>
</dbReference>
<name>A0A8H9M6X9_9PSEU</name>
<evidence type="ECO:0000313" key="1">
    <source>
        <dbReference type="EMBL" id="GHF69138.1"/>
    </source>
</evidence>
<sequence>MDSPQVRLANEIAVQFGHQRPERAAAAIAAHIRQFWDPRMRADLLAQAAAAPDELDPLALAAVALLRPEPARPETVPPRPRRRSG</sequence>